<evidence type="ECO:0000313" key="1">
    <source>
        <dbReference type="EMBL" id="CBS90912.1"/>
    </source>
</evidence>
<evidence type="ECO:0000313" key="2">
    <source>
        <dbReference type="Proteomes" id="UP000005667"/>
    </source>
</evidence>
<dbReference type="EMBL" id="FQ311872">
    <property type="protein sequence ID" value="CBS90912.1"/>
    <property type="molecule type" value="Genomic_DNA"/>
</dbReference>
<proteinExistence type="predicted"/>
<keyword evidence="2" id="KW-1185">Reference proteome</keyword>
<protein>
    <submittedName>
        <fullName evidence="1">Uncharacterized protein</fullName>
    </submittedName>
</protein>
<geneLocation type="plasmid" evidence="1 2">
    <name>AZO_p4</name>
</geneLocation>
<dbReference type="KEGG" id="ali:AZOLI_p40535"/>
<gene>
    <name evidence="1" type="ordered locus">AZOLI_p40535</name>
</gene>
<keyword evidence="1" id="KW-0614">Plasmid</keyword>
<name>G7ZGI9_AZOL4</name>
<organism evidence="1 2">
    <name type="scientific">Azospirillum lipoferum (strain 4B)</name>
    <dbReference type="NCBI Taxonomy" id="862719"/>
    <lineage>
        <taxon>Bacteria</taxon>
        <taxon>Pseudomonadati</taxon>
        <taxon>Pseudomonadota</taxon>
        <taxon>Alphaproteobacteria</taxon>
        <taxon>Rhodospirillales</taxon>
        <taxon>Azospirillaceae</taxon>
        <taxon>Azospirillum</taxon>
    </lineage>
</organism>
<dbReference type="AlphaFoldDB" id="G7ZGI9"/>
<sequence length="72" mass="7693">MRRGMIGAVGEPSRKTRRPALTAVKCRHTAKQTHGMVGNNFGILQLSALRPVPITSLAMLLSCVIATHCVPA</sequence>
<reference evidence="2" key="1">
    <citation type="journal article" date="2011" name="PLoS Genet.">
        <title>Azospirillum genomes reveal transition of bacteria from aquatic to terrestrial environments.</title>
        <authorList>
            <person name="Wisniewski-Dye F."/>
            <person name="Borziak K."/>
            <person name="Khalsa-Moyers G."/>
            <person name="Alexandre G."/>
            <person name="Sukharnikov L.O."/>
            <person name="Wuichet K."/>
            <person name="Hurst G.B."/>
            <person name="McDonald W.H."/>
            <person name="Robertson J.S."/>
            <person name="Barbe V."/>
            <person name="Calteau A."/>
            <person name="Rouy Z."/>
            <person name="Mangenot S."/>
            <person name="Prigent-Combaret C."/>
            <person name="Normand P."/>
            <person name="Boyer M."/>
            <person name="Siguier P."/>
            <person name="Dessaux Y."/>
            <person name="Elmerich C."/>
            <person name="Condemine G."/>
            <person name="Krishnen G."/>
            <person name="Kennedy I."/>
            <person name="Paterson A.H."/>
            <person name="Gonzalez V."/>
            <person name="Mavingui P."/>
            <person name="Zhulin I.B."/>
        </authorList>
    </citation>
    <scope>NUCLEOTIDE SEQUENCE [LARGE SCALE GENOMIC DNA]</scope>
    <source>
        <strain evidence="2">4B</strain>
    </source>
</reference>
<dbReference type="Proteomes" id="UP000005667">
    <property type="component" value="Plasmid AZO_p4"/>
</dbReference>
<accession>G7ZGI9</accession>
<dbReference type="HOGENOM" id="CLU_2713685_0_0_5"/>